<dbReference type="InterPro" id="IPR050153">
    <property type="entry name" value="Metal_Ion_Import_ABC"/>
</dbReference>
<dbReference type="GO" id="GO:0016887">
    <property type="term" value="F:ATP hydrolysis activity"/>
    <property type="evidence" value="ECO:0007669"/>
    <property type="project" value="InterPro"/>
</dbReference>
<dbReference type="InterPro" id="IPR017871">
    <property type="entry name" value="ABC_transporter-like_CS"/>
</dbReference>
<feature type="domain" description="ABC transporter" evidence="4">
    <location>
        <begin position="2"/>
        <end position="220"/>
    </location>
</feature>
<dbReference type="GO" id="GO:0005524">
    <property type="term" value="F:ATP binding"/>
    <property type="evidence" value="ECO:0007669"/>
    <property type="project" value="UniProtKB-KW"/>
</dbReference>
<dbReference type="RefSeq" id="WP_113892694.1">
    <property type="nucleotide sequence ID" value="NZ_JANJGA010000003.1"/>
</dbReference>
<dbReference type="Proteomes" id="UP000252669">
    <property type="component" value="Unassembled WGS sequence"/>
</dbReference>
<keyword evidence="2" id="KW-0547">Nucleotide-binding</keyword>
<comment type="caution">
    <text evidence="5">The sequence shown here is derived from an EMBL/GenBank/DDBJ whole genome shotgun (WGS) entry which is preliminary data.</text>
</comment>
<evidence type="ECO:0000256" key="1">
    <source>
        <dbReference type="ARBA" id="ARBA00022448"/>
    </source>
</evidence>
<proteinExistence type="predicted"/>
<dbReference type="EMBL" id="PDKB01000002">
    <property type="protein sequence ID" value="RBQ29998.1"/>
    <property type="molecule type" value="Genomic_DNA"/>
</dbReference>
<keyword evidence="1" id="KW-0813">Transport</keyword>
<name>A0A366MUP9_9BACT</name>
<keyword evidence="3 5" id="KW-0067">ATP-binding</keyword>
<gene>
    <name evidence="5" type="ORF">CRU91_01600</name>
</gene>
<dbReference type="PANTHER" id="PTHR42734">
    <property type="entry name" value="METAL TRANSPORT SYSTEM ATP-BINDING PROTEIN TM_0124-RELATED"/>
    <property type="match status" value="1"/>
</dbReference>
<dbReference type="InterPro" id="IPR003439">
    <property type="entry name" value="ABC_transporter-like_ATP-bd"/>
</dbReference>
<dbReference type="OrthoDB" id="5359273at2"/>
<evidence type="ECO:0000256" key="3">
    <source>
        <dbReference type="ARBA" id="ARBA00022840"/>
    </source>
</evidence>
<dbReference type="Pfam" id="PF00005">
    <property type="entry name" value="ABC_tran"/>
    <property type="match status" value="1"/>
</dbReference>
<dbReference type="SUPFAM" id="SSF52540">
    <property type="entry name" value="P-loop containing nucleoside triphosphate hydrolases"/>
    <property type="match status" value="1"/>
</dbReference>
<keyword evidence="6" id="KW-1185">Reference proteome</keyword>
<dbReference type="InterPro" id="IPR003593">
    <property type="entry name" value="AAA+_ATPase"/>
</dbReference>
<dbReference type="PROSITE" id="PS50893">
    <property type="entry name" value="ABC_TRANSPORTER_2"/>
    <property type="match status" value="1"/>
</dbReference>
<evidence type="ECO:0000313" key="5">
    <source>
        <dbReference type="EMBL" id="RBQ29998.1"/>
    </source>
</evidence>
<reference evidence="5 6" key="1">
    <citation type="submission" date="2017-10" db="EMBL/GenBank/DDBJ databases">
        <title>Genomics of the genus Arcobacter.</title>
        <authorList>
            <person name="Perez-Cataluna A."/>
            <person name="Figueras M.J."/>
        </authorList>
    </citation>
    <scope>NUCLEOTIDE SEQUENCE [LARGE SCALE GENOMIC DNA]</scope>
    <source>
        <strain evidence="5 6">CECT 9230</strain>
    </source>
</reference>
<accession>A0A366MUP9</accession>
<protein>
    <submittedName>
        <fullName evidence="5">Iron ABC transporter ATP-binding protein</fullName>
    </submittedName>
</protein>
<dbReference type="AlphaFoldDB" id="A0A366MUP9"/>
<dbReference type="Gene3D" id="3.40.50.300">
    <property type="entry name" value="P-loop containing nucleotide triphosphate hydrolases"/>
    <property type="match status" value="1"/>
</dbReference>
<organism evidence="5 6">
    <name type="scientific">Aliarcobacter vitoriensis</name>
    <dbReference type="NCBI Taxonomy" id="2011099"/>
    <lineage>
        <taxon>Bacteria</taxon>
        <taxon>Pseudomonadati</taxon>
        <taxon>Campylobacterota</taxon>
        <taxon>Epsilonproteobacteria</taxon>
        <taxon>Campylobacterales</taxon>
        <taxon>Arcobacteraceae</taxon>
        <taxon>Aliarcobacter</taxon>
    </lineage>
</organism>
<dbReference type="SMART" id="SM00382">
    <property type="entry name" value="AAA"/>
    <property type="match status" value="1"/>
</dbReference>
<sequence length="232" mass="26860">MLEIKNYNNFILKNISFCLENGENLLILGENGAGKSTLAKVLSNLIPNNNVKLFQKSLSKISNSKRAEYINYIPPKFEIFDEFMTVLEFLQSSFIKDFDEKKLNEVLNILKLDKFSQKSCKNLSSGEKQLLLMASSILHNAKITIFDELTANLDISRIKDIFLLLKSDLLNQKIIITHNLDFAFALKYKVLFLKEGKIEFFGDNEEFFNDKNLEKFYNKTIKKLQNHLVVDL</sequence>
<dbReference type="PROSITE" id="PS00211">
    <property type="entry name" value="ABC_TRANSPORTER_1"/>
    <property type="match status" value="1"/>
</dbReference>
<evidence type="ECO:0000259" key="4">
    <source>
        <dbReference type="PROSITE" id="PS50893"/>
    </source>
</evidence>
<evidence type="ECO:0000256" key="2">
    <source>
        <dbReference type="ARBA" id="ARBA00022741"/>
    </source>
</evidence>
<evidence type="ECO:0000313" key="6">
    <source>
        <dbReference type="Proteomes" id="UP000252669"/>
    </source>
</evidence>
<dbReference type="InterPro" id="IPR027417">
    <property type="entry name" value="P-loop_NTPase"/>
</dbReference>